<reference evidence="1" key="1">
    <citation type="submission" date="2021-05" db="EMBL/GenBank/DDBJ databases">
        <authorList>
            <person name="Pietrasiak N."/>
            <person name="Ward R."/>
            <person name="Stajich J.E."/>
            <person name="Kurbessoian T."/>
        </authorList>
    </citation>
    <scope>NUCLEOTIDE SEQUENCE</scope>
    <source>
        <strain evidence="1">GSE-TBD4-15B</strain>
    </source>
</reference>
<dbReference type="EMBL" id="JAHHHV010000068">
    <property type="protein sequence ID" value="MBW4466468.1"/>
    <property type="molecule type" value="Genomic_DNA"/>
</dbReference>
<evidence type="ECO:0000313" key="1">
    <source>
        <dbReference type="EMBL" id="MBW4466468.1"/>
    </source>
</evidence>
<sequence>MLTQELAPEIVQEIDCETQRYLSEILVQENITAGELIRGLIRDRWIMLNPSLCASPTLRRLNSKQIIAEFLHRKCRSQHY</sequence>
<protein>
    <submittedName>
        <fullName evidence="1">Uncharacterized protein</fullName>
    </submittedName>
</protein>
<evidence type="ECO:0000313" key="2">
    <source>
        <dbReference type="Proteomes" id="UP000707356"/>
    </source>
</evidence>
<name>A0A951U571_9CYAN</name>
<proteinExistence type="predicted"/>
<dbReference type="AlphaFoldDB" id="A0A951U571"/>
<comment type="caution">
    <text evidence="1">The sequence shown here is derived from an EMBL/GenBank/DDBJ whole genome shotgun (WGS) entry which is preliminary data.</text>
</comment>
<accession>A0A951U571</accession>
<dbReference type="Proteomes" id="UP000707356">
    <property type="component" value="Unassembled WGS sequence"/>
</dbReference>
<reference evidence="1" key="2">
    <citation type="journal article" date="2022" name="Microbiol. Resour. Announc.">
        <title>Metagenome Sequencing to Explore Phylogenomics of Terrestrial Cyanobacteria.</title>
        <authorList>
            <person name="Ward R.D."/>
            <person name="Stajich J.E."/>
            <person name="Johansen J.R."/>
            <person name="Huntemann M."/>
            <person name="Clum A."/>
            <person name="Foster B."/>
            <person name="Foster B."/>
            <person name="Roux S."/>
            <person name="Palaniappan K."/>
            <person name="Varghese N."/>
            <person name="Mukherjee S."/>
            <person name="Reddy T.B.K."/>
            <person name="Daum C."/>
            <person name="Copeland A."/>
            <person name="Chen I.A."/>
            <person name="Ivanova N.N."/>
            <person name="Kyrpides N.C."/>
            <person name="Shapiro N."/>
            <person name="Eloe-Fadrosh E.A."/>
            <person name="Pietrasiak N."/>
        </authorList>
    </citation>
    <scope>NUCLEOTIDE SEQUENCE</scope>
    <source>
        <strain evidence="1">GSE-TBD4-15B</strain>
    </source>
</reference>
<organism evidence="1 2">
    <name type="scientific">Pegethrix bostrychoides GSE-TBD4-15B</name>
    <dbReference type="NCBI Taxonomy" id="2839662"/>
    <lineage>
        <taxon>Bacteria</taxon>
        <taxon>Bacillati</taxon>
        <taxon>Cyanobacteriota</taxon>
        <taxon>Cyanophyceae</taxon>
        <taxon>Oculatellales</taxon>
        <taxon>Oculatellaceae</taxon>
        <taxon>Pegethrix</taxon>
    </lineage>
</organism>
<gene>
    <name evidence="1" type="ORF">KME07_13670</name>
</gene>